<dbReference type="AlphaFoldDB" id="A0AAV7WMM9"/>
<feature type="compositionally biased region" description="Pro residues" evidence="1">
    <location>
        <begin position="48"/>
        <end position="59"/>
    </location>
</feature>
<evidence type="ECO:0000313" key="2">
    <source>
        <dbReference type="EMBL" id="KAJ1214176.1"/>
    </source>
</evidence>
<name>A0AAV7WMM9_PLEWA</name>
<proteinExistence type="predicted"/>
<feature type="region of interest" description="Disordered" evidence="1">
    <location>
        <begin position="105"/>
        <end position="125"/>
    </location>
</feature>
<sequence>MSPERRCHQHPAPAQKRPTVMTAALHAWLTMTNLAHQGPLDSRFPCHSPNPPQSLPPQETPAQHPHSRPMPLSAGHINQQCVHHYRDPRKPHKHRTMRDLGSVAVAHGSGDRGTGIAVRQGEDRPREPTLHEALLNIMGAYHHSQETMSTVLAKLQETQQLQEGQ</sequence>
<evidence type="ECO:0000313" key="3">
    <source>
        <dbReference type="Proteomes" id="UP001066276"/>
    </source>
</evidence>
<comment type="caution">
    <text evidence="2">The sequence shown here is derived from an EMBL/GenBank/DDBJ whole genome shotgun (WGS) entry which is preliminary data.</text>
</comment>
<feature type="region of interest" description="Disordered" evidence="1">
    <location>
        <begin position="39"/>
        <end position="74"/>
    </location>
</feature>
<evidence type="ECO:0000256" key="1">
    <source>
        <dbReference type="SAM" id="MobiDB-lite"/>
    </source>
</evidence>
<keyword evidence="3" id="KW-1185">Reference proteome</keyword>
<accession>A0AAV7WMM9</accession>
<gene>
    <name evidence="2" type="ORF">NDU88_001802</name>
</gene>
<organism evidence="2 3">
    <name type="scientific">Pleurodeles waltl</name>
    <name type="common">Iberian ribbed newt</name>
    <dbReference type="NCBI Taxonomy" id="8319"/>
    <lineage>
        <taxon>Eukaryota</taxon>
        <taxon>Metazoa</taxon>
        <taxon>Chordata</taxon>
        <taxon>Craniata</taxon>
        <taxon>Vertebrata</taxon>
        <taxon>Euteleostomi</taxon>
        <taxon>Amphibia</taxon>
        <taxon>Batrachia</taxon>
        <taxon>Caudata</taxon>
        <taxon>Salamandroidea</taxon>
        <taxon>Salamandridae</taxon>
        <taxon>Pleurodelinae</taxon>
        <taxon>Pleurodeles</taxon>
    </lineage>
</organism>
<dbReference type="EMBL" id="JANPWB010000001">
    <property type="protein sequence ID" value="KAJ1214176.1"/>
    <property type="molecule type" value="Genomic_DNA"/>
</dbReference>
<protein>
    <submittedName>
        <fullName evidence="2">Uncharacterized protein</fullName>
    </submittedName>
</protein>
<reference evidence="2" key="1">
    <citation type="journal article" date="2022" name="bioRxiv">
        <title>Sequencing and chromosome-scale assembly of the giantPleurodeles waltlgenome.</title>
        <authorList>
            <person name="Brown T."/>
            <person name="Elewa A."/>
            <person name="Iarovenko S."/>
            <person name="Subramanian E."/>
            <person name="Araus A.J."/>
            <person name="Petzold A."/>
            <person name="Susuki M."/>
            <person name="Suzuki K.-i.T."/>
            <person name="Hayashi T."/>
            <person name="Toyoda A."/>
            <person name="Oliveira C."/>
            <person name="Osipova E."/>
            <person name="Leigh N.D."/>
            <person name="Simon A."/>
            <person name="Yun M.H."/>
        </authorList>
    </citation>
    <scope>NUCLEOTIDE SEQUENCE</scope>
    <source>
        <strain evidence="2">20211129_DDA</strain>
        <tissue evidence="2">Liver</tissue>
    </source>
</reference>
<dbReference type="Proteomes" id="UP001066276">
    <property type="component" value="Chromosome 1_1"/>
</dbReference>